<feature type="region of interest" description="Disordered" evidence="1">
    <location>
        <begin position="222"/>
        <end position="318"/>
    </location>
</feature>
<dbReference type="EMBL" id="FNRQ01000001">
    <property type="protein sequence ID" value="SEA22884.1"/>
    <property type="molecule type" value="Genomic_DNA"/>
</dbReference>
<evidence type="ECO:0000313" key="3">
    <source>
        <dbReference type="EMBL" id="SEA22884.1"/>
    </source>
</evidence>
<feature type="region of interest" description="Disordered" evidence="1">
    <location>
        <begin position="149"/>
        <end position="201"/>
    </location>
</feature>
<feature type="compositionally biased region" description="Polar residues" evidence="1">
    <location>
        <begin position="222"/>
        <end position="259"/>
    </location>
</feature>
<dbReference type="Proteomes" id="UP000198638">
    <property type="component" value="Unassembled WGS sequence"/>
</dbReference>
<feature type="compositionally biased region" description="Low complexity" evidence="1">
    <location>
        <begin position="299"/>
        <end position="318"/>
    </location>
</feature>
<evidence type="ECO:0008006" key="5">
    <source>
        <dbReference type="Google" id="ProtNLM"/>
    </source>
</evidence>
<organism evidence="3 4">
    <name type="scientific">Paraburkholderia sartisoli</name>
    <dbReference type="NCBI Taxonomy" id="83784"/>
    <lineage>
        <taxon>Bacteria</taxon>
        <taxon>Pseudomonadati</taxon>
        <taxon>Pseudomonadota</taxon>
        <taxon>Betaproteobacteria</taxon>
        <taxon>Burkholderiales</taxon>
        <taxon>Burkholderiaceae</taxon>
        <taxon>Paraburkholderia</taxon>
    </lineage>
</organism>
<keyword evidence="2" id="KW-0732">Signal</keyword>
<dbReference type="STRING" id="83784.SAMN05192564_101734"/>
<dbReference type="OrthoDB" id="9113307at2"/>
<name>A0A1H3ZHW2_9BURK</name>
<evidence type="ECO:0000256" key="1">
    <source>
        <dbReference type="SAM" id="MobiDB-lite"/>
    </source>
</evidence>
<proteinExistence type="predicted"/>
<feature type="chain" id="PRO_5011685060" description="Cell wall anchor protein" evidence="2">
    <location>
        <begin position="21"/>
        <end position="526"/>
    </location>
</feature>
<accession>A0A1H3ZHW2</accession>
<evidence type="ECO:0000313" key="4">
    <source>
        <dbReference type="Proteomes" id="UP000198638"/>
    </source>
</evidence>
<feature type="compositionally biased region" description="Low complexity" evidence="1">
    <location>
        <begin position="177"/>
        <end position="201"/>
    </location>
</feature>
<sequence>MKRTIIAAAVFAAATGSAFASPQNPYLFNATMVGEQVGIQGWVTLFGCVDVSSTAGAVVNNNQSTNVYASLDPQAQSYIKGAVTTTYNNRSTSVVGTGTNSTYNNRSFTANEAASHGYTTTTTNASNSTTTKSSSSNYAYGNTASAAEASQAHSANDSGWASNSASASDRSTTHTDASASNHANSSYSNGSHGQAAAGTATAGISTSSGGNIFNGHASVTVSGSESTASNYNKNHNDGSASTASHGSNSHDTSNSTGSADANHASYADASQSWAATASNSGSGNRSHGSTSTYAHNDSSTHTSGSASASSYSNSSQASHQWGYSVNDTLATTDVTTTGHVTQVYDTRVAGTLNATTGAGAGSGVSGNLGINIAEGIDNAQSNDTSLASVDIGNVFGNAQIFSKQSSSGRAKINNFNLNASIGDNSLQNVSGNVGVNVASGIGNAQNNSLAGAVTTAPGYAATTAMVATDDNAQNATMSVRGQFQGTAMLGAGALAGSTGNIGVNIAGGAGNLQHNGLAIAALNSGH</sequence>
<evidence type="ECO:0000256" key="2">
    <source>
        <dbReference type="SAM" id="SignalP"/>
    </source>
</evidence>
<dbReference type="AlphaFoldDB" id="A0A1H3ZHW2"/>
<dbReference type="RefSeq" id="WP_090529087.1">
    <property type="nucleotide sequence ID" value="NZ_FNRQ01000001.1"/>
</dbReference>
<gene>
    <name evidence="3" type="ORF">SAMN05192564_101734</name>
</gene>
<feature type="compositionally biased region" description="Polar residues" evidence="1">
    <location>
        <begin position="156"/>
        <end position="176"/>
    </location>
</feature>
<feature type="compositionally biased region" description="Polar residues" evidence="1">
    <location>
        <begin position="268"/>
        <end position="277"/>
    </location>
</feature>
<feature type="signal peptide" evidence="2">
    <location>
        <begin position="1"/>
        <end position="20"/>
    </location>
</feature>
<protein>
    <recommendedName>
        <fullName evidence="5">Cell wall anchor protein</fullName>
    </recommendedName>
</protein>
<reference evidence="4" key="1">
    <citation type="submission" date="2016-10" db="EMBL/GenBank/DDBJ databases">
        <authorList>
            <person name="Varghese N."/>
            <person name="Submissions S."/>
        </authorList>
    </citation>
    <scope>NUCLEOTIDE SEQUENCE [LARGE SCALE GENOMIC DNA]</scope>
    <source>
        <strain evidence="4">LMG 24000</strain>
    </source>
</reference>
<keyword evidence="4" id="KW-1185">Reference proteome</keyword>
<feature type="compositionally biased region" description="Low complexity" evidence="1">
    <location>
        <begin position="278"/>
        <end position="292"/>
    </location>
</feature>